<accession>A0A8J2M6Z4</accession>
<dbReference type="AlphaFoldDB" id="A0A8J2M6Z4"/>
<keyword evidence="3" id="KW-1185">Reference proteome</keyword>
<protein>
    <submittedName>
        <fullName evidence="2">Uncharacterized protein</fullName>
    </submittedName>
</protein>
<dbReference type="EMBL" id="CAKAEH010001459">
    <property type="protein sequence ID" value="CAG9536524.1"/>
    <property type="molecule type" value="Genomic_DNA"/>
</dbReference>
<feature type="transmembrane region" description="Helical" evidence="1">
    <location>
        <begin position="22"/>
        <end position="43"/>
    </location>
</feature>
<gene>
    <name evidence="2" type="ORF">CJOHNSTONI_LOCUS6432</name>
</gene>
<comment type="caution">
    <text evidence="2">The sequence shown here is derived from an EMBL/GenBank/DDBJ whole genome shotgun (WGS) entry which is preliminary data.</text>
</comment>
<sequence>MIHTPDVIVAVVRGGRCLTNGYFIVVVNYIDGMVDWLIGMDWISERRMVVKRRGENGQKGSLKGEG</sequence>
<keyword evidence="1" id="KW-0472">Membrane</keyword>
<keyword evidence="1" id="KW-0812">Transmembrane</keyword>
<evidence type="ECO:0000313" key="3">
    <source>
        <dbReference type="Proteomes" id="UP000746747"/>
    </source>
</evidence>
<proteinExistence type="predicted"/>
<organism evidence="2 3">
    <name type="scientific">Cercopithifilaria johnstoni</name>
    <dbReference type="NCBI Taxonomy" id="2874296"/>
    <lineage>
        <taxon>Eukaryota</taxon>
        <taxon>Metazoa</taxon>
        <taxon>Ecdysozoa</taxon>
        <taxon>Nematoda</taxon>
        <taxon>Chromadorea</taxon>
        <taxon>Rhabditida</taxon>
        <taxon>Spirurina</taxon>
        <taxon>Spiruromorpha</taxon>
        <taxon>Filarioidea</taxon>
        <taxon>Onchocercidae</taxon>
        <taxon>Cercopithifilaria</taxon>
    </lineage>
</organism>
<keyword evidence="1" id="KW-1133">Transmembrane helix</keyword>
<evidence type="ECO:0000256" key="1">
    <source>
        <dbReference type="SAM" id="Phobius"/>
    </source>
</evidence>
<name>A0A8J2M6Z4_9BILA</name>
<dbReference type="Proteomes" id="UP000746747">
    <property type="component" value="Unassembled WGS sequence"/>
</dbReference>
<reference evidence="2" key="1">
    <citation type="submission" date="2021-09" db="EMBL/GenBank/DDBJ databases">
        <authorList>
            <consortium name="Pathogen Informatics"/>
        </authorList>
    </citation>
    <scope>NUCLEOTIDE SEQUENCE</scope>
</reference>
<evidence type="ECO:0000313" key="2">
    <source>
        <dbReference type="EMBL" id="CAG9536524.1"/>
    </source>
</evidence>